<dbReference type="Gene3D" id="1.10.287.950">
    <property type="entry name" value="Methyl-accepting chemotaxis protein"/>
    <property type="match status" value="1"/>
</dbReference>
<dbReference type="Pfam" id="PF00015">
    <property type="entry name" value="MCPsignal"/>
    <property type="match status" value="1"/>
</dbReference>
<protein>
    <submittedName>
        <fullName evidence="11">Methyl-accepting chemotaxis protein</fullName>
    </submittedName>
</protein>
<reference evidence="11 12" key="1">
    <citation type="submission" date="2020-08" db="EMBL/GenBank/DDBJ databases">
        <title>Genomic Encyclopedia of Type Strains, Phase IV (KMG-IV): sequencing the most valuable type-strain genomes for metagenomic binning, comparative biology and taxonomic classification.</title>
        <authorList>
            <person name="Goeker M."/>
        </authorList>
    </citation>
    <scope>NUCLEOTIDE SEQUENCE [LARGE SCALE GENOMIC DNA]</scope>
    <source>
        <strain evidence="11 12">DSM 105481</strain>
    </source>
</reference>
<dbReference type="CDD" id="cd06225">
    <property type="entry name" value="HAMP"/>
    <property type="match status" value="1"/>
</dbReference>
<dbReference type="InterPro" id="IPR047347">
    <property type="entry name" value="YvaQ-like_sensor"/>
</dbReference>
<dbReference type="SMART" id="SM00304">
    <property type="entry name" value="HAMP"/>
    <property type="match status" value="1"/>
</dbReference>
<dbReference type="PANTHER" id="PTHR32089">
    <property type="entry name" value="METHYL-ACCEPTING CHEMOTAXIS PROTEIN MCPB"/>
    <property type="match status" value="1"/>
</dbReference>
<feature type="domain" description="Methyl-accepting transducer" evidence="9">
    <location>
        <begin position="284"/>
        <end position="520"/>
    </location>
</feature>
<dbReference type="Gene3D" id="6.10.340.10">
    <property type="match status" value="1"/>
</dbReference>
<organism evidence="11 12">
    <name type="scientific">Peribacillus huizhouensis</name>
    <dbReference type="NCBI Taxonomy" id="1501239"/>
    <lineage>
        <taxon>Bacteria</taxon>
        <taxon>Bacillati</taxon>
        <taxon>Bacillota</taxon>
        <taxon>Bacilli</taxon>
        <taxon>Bacillales</taxon>
        <taxon>Bacillaceae</taxon>
        <taxon>Peribacillus</taxon>
    </lineage>
</organism>
<evidence type="ECO:0000256" key="5">
    <source>
        <dbReference type="ARBA" id="ARBA00029447"/>
    </source>
</evidence>
<accession>A0ABR6CNU4</accession>
<comment type="caution">
    <text evidence="11">The sequence shown here is derived from an EMBL/GenBank/DDBJ whole genome shotgun (WGS) entry which is preliminary data.</text>
</comment>
<dbReference type="EMBL" id="JACJHX010000005">
    <property type="protein sequence ID" value="MBA9026717.1"/>
    <property type="molecule type" value="Genomic_DNA"/>
</dbReference>
<keyword evidence="8" id="KW-1133">Transmembrane helix</keyword>
<dbReference type="SUPFAM" id="SSF58104">
    <property type="entry name" value="Methyl-accepting chemotaxis protein (MCP) signaling domain"/>
    <property type="match status" value="1"/>
</dbReference>
<evidence type="ECO:0000259" key="10">
    <source>
        <dbReference type="PROSITE" id="PS50885"/>
    </source>
</evidence>
<feature type="coiled-coil region" evidence="7">
    <location>
        <begin position="74"/>
        <end position="101"/>
    </location>
</feature>
<dbReference type="PANTHER" id="PTHR32089:SF112">
    <property type="entry name" value="LYSOZYME-LIKE PROTEIN-RELATED"/>
    <property type="match status" value="1"/>
</dbReference>
<keyword evidence="12" id="KW-1185">Reference proteome</keyword>
<dbReference type="CDD" id="cd11386">
    <property type="entry name" value="MCP_signal"/>
    <property type="match status" value="1"/>
</dbReference>
<dbReference type="InterPro" id="IPR003660">
    <property type="entry name" value="HAMP_dom"/>
</dbReference>
<evidence type="ECO:0000259" key="9">
    <source>
        <dbReference type="PROSITE" id="PS50111"/>
    </source>
</evidence>
<dbReference type="InterPro" id="IPR024478">
    <property type="entry name" value="HlyB_4HB_MCP"/>
</dbReference>
<dbReference type="Proteomes" id="UP000626697">
    <property type="component" value="Unassembled WGS sequence"/>
</dbReference>
<dbReference type="Pfam" id="PF00672">
    <property type="entry name" value="HAMP"/>
    <property type="match status" value="1"/>
</dbReference>
<feature type="domain" description="HAMP" evidence="10">
    <location>
        <begin position="213"/>
        <end position="265"/>
    </location>
</feature>
<dbReference type="PROSITE" id="PS50111">
    <property type="entry name" value="CHEMOTAXIS_TRANSDUC_2"/>
    <property type="match status" value="1"/>
</dbReference>
<comment type="similarity">
    <text evidence="5">Belongs to the methyl-accepting chemotaxis (MCP) protein family.</text>
</comment>
<evidence type="ECO:0000256" key="2">
    <source>
        <dbReference type="ARBA" id="ARBA00022475"/>
    </source>
</evidence>
<keyword evidence="8" id="KW-0812">Transmembrane</keyword>
<dbReference type="InterPro" id="IPR004090">
    <property type="entry name" value="Chemotax_Me-accpt_rcpt"/>
</dbReference>
<evidence type="ECO:0000256" key="3">
    <source>
        <dbReference type="ARBA" id="ARBA00023136"/>
    </source>
</evidence>
<dbReference type="PROSITE" id="PS50885">
    <property type="entry name" value="HAMP"/>
    <property type="match status" value="1"/>
</dbReference>
<proteinExistence type="inferred from homology"/>
<dbReference type="SMART" id="SM00283">
    <property type="entry name" value="MA"/>
    <property type="match status" value="1"/>
</dbReference>
<dbReference type="Pfam" id="PF12729">
    <property type="entry name" value="4HB_MCP_1"/>
    <property type="match status" value="1"/>
</dbReference>
<evidence type="ECO:0000256" key="1">
    <source>
        <dbReference type="ARBA" id="ARBA00004236"/>
    </source>
</evidence>
<feature type="transmembrane region" description="Helical" evidence="8">
    <location>
        <begin position="192"/>
        <end position="211"/>
    </location>
</feature>
<name>A0ABR6CNU4_9BACI</name>
<comment type="subcellular location">
    <subcellularLocation>
        <location evidence="1">Cell membrane</location>
    </subcellularLocation>
</comment>
<feature type="transmembrane region" description="Helical" evidence="8">
    <location>
        <begin position="12"/>
        <end position="34"/>
    </location>
</feature>
<dbReference type="PRINTS" id="PR00260">
    <property type="entry name" value="CHEMTRNSDUCR"/>
</dbReference>
<sequence length="570" mass="62429">MGLRNAAIGKKLFVLILSSFIIFGVIGGTGYYYMNQMNKKSDQMYWDALLPVKWQGQIRINTRAIDNSTLEMLLTSDIKKKQDLKEQIDALKKDNETLIQALDKSLISESEVEHLSQFKKEYQKYVNAVEDVYNVVLSGDKDFLGYAKYQQEVQPAREKSNSLLNEIGEYMESYADELGKSITESSHDSNNIVIIMILLFIVIKGVLGFIITRMITNPIKEIETLMENAQNGDLTVAGSYQSKNEIGRLTHSFNNMMVKLRELMAQVNITSEQVAAASEELTASSEESSKASEQIANTIQEVAHGADQQVKNTEESSKVVKEMALSIQQIASHAHNISANSVETSQKALEGNEAIQTTIEQMNSIHLTVTQLSQIVKGLGERSKEIGNIIEAITSIASQTNLLALNAAIESARAGEHGRGFAVVADEVRKLAEQSAESAQNISELITLIQDETNLAVQSMGQTTSEVTGGISVVNKAGESFAQIRYSVDEISAQLQEVSAASQQLSAGSEQVLQSEKRLAEIAEAAASRTQNVAAATEEQLASMEEISSSAATLSHMAEELQEQIGRFKV</sequence>
<evidence type="ECO:0000256" key="8">
    <source>
        <dbReference type="SAM" id="Phobius"/>
    </source>
</evidence>
<keyword evidence="3 8" id="KW-0472">Membrane</keyword>
<evidence type="ECO:0000313" key="11">
    <source>
        <dbReference type="EMBL" id="MBA9026717.1"/>
    </source>
</evidence>
<keyword evidence="7" id="KW-0175">Coiled coil</keyword>
<evidence type="ECO:0000256" key="4">
    <source>
        <dbReference type="ARBA" id="ARBA00023224"/>
    </source>
</evidence>
<keyword evidence="4 6" id="KW-0807">Transducer</keyword>
<evidence type="ECO:0000313" key="12">
    <source>
        <dbReference type="Proteomes" id="UP000626697"/>
    </source>
</evidence>
<dbReference type="InterPro" id="IPR004089">
    <property type="entry name" value="MCPsignal_dom"/>
</dbReference>
<keyword evidence="2" id="KW-1003">Cell membrane</keyword>
<evidence type="ECO:0000256" key="6">
    <source>
        <dbReference type="PROSITE-ProRule" id="PRU00284"/>
    </source>
</evidence>
<evidence type="ECO:0000256" key="7">
    <source>
        <dbReference type="SAM" id="Coils"/>
    </source>
</evidence>
<gene>
    <name evidence="11" type="ORF">HNP81_002002</name>
</gene>
<dbReference type="CDD" id="cd19411">
    <property type="entry name" value="MCP2201-like_sensor"/>
    <property type="match status" value="1"/>
</dbReference>